<keyword evidence="3 7" id="KW-0812">Transmembrane</keyword>
<evidence type="ECO:0000256" key="4">
    <source>
        <dbReference type="ARBA" id="ARBA00022989"/>
    </source>
</evidence>
<evidence type="ECO:0000256" key="7">
    <source>
        <dbReference type="SAM" id="Phobius"/>
    </source>
</evidence>
<dbReference type="GO" id="GO:0005886">
    <property type="term" value="C:plasma membrane"/>
    <property type="evidence" value="ECO:0007669"/>
    <property type="project" value="UniProtKB-SubCell"/>
</dbReference>
<comment type="caution">
    <text evidence="10">The sequence shown here is derived from an EMBL/GenBank/DDBJ whole genome shotgun (WGS) entry which is preliminary data.</text>
</comment>
<dbReference type="AlphaFoldDB" id="A0A1B9QX69"/>
<protein>
    <submittedName>
        <fullName evidence="10">ABC transporter substrate-binding protein</fullName>
    </submittedName>
</protein>
<dbReference type="Proteomes" id="UP000093173">
    <property type="component" value="Unassembled WGS sequence"/>
</dbReference>
<dbReference type="InterPro" id="IPR003838">
    <property type="entry name" value="ABC3_permease_C"/>
</dbReference>
<dbReference type="GO" id="GO:0022857">
    <property type="term" value="F:transmembrane transporter activity"/>
    <property type="evidence" value="ECO:0007669"/>
    <property type="project" value="TreeGrafter"/>
</dbReference>
<evidence type="ECO:0000259" key="9">
    <source>
        <dbReference type="Pfam" id="PF12704"/>
    </source>
</evidence>
<comment type="subcellular location">
    <subcellularLocation>
        <location evidence="1">Cell membrane</location>
        <topology evidence="1">Multi-pass membrane protein</topology>
    </subcellularLocation>
</comment>
<proteinExistence type="inferred from homology"/>
<dbReference type="Pfam" id="PF12704">
    <property type="entry name" value="MacB_PCD"/>
    <property type="match status" value="1"/>
</dbReference>
<dbReference type="PANTHER" id="PTHR30572">
    <property type="entry name" value="MEMBRANE COMPONENT OF TRANSPORTER-RELATED"/>
    <property type="match status" value="1"/>
</dbReference>
<dbReference type="Pfam" id="PF02687">
    <property type="entry name" value="FtsX"/>
    <property type="match status" value="1"/>
</dbReference>
<dbReference type="RefSeq" id="WP_065577067.1">
    <property type="nucleotide sequence ID" value="NZ_JBNGCH010000644.1"/>
</dbReference>
<keyword evidence="4 7" id="KW-1133">Transmembrane helix</keyword>
<evidence type="ECO:0000256" key="5">
    <source>
        <dbReference type="ARBA" id="ARBA00023136"/>
    </source>
</evidence>
<dbReference type="InterPro" id="IPR050250">
    <property type="entry name" value="Macrolide_Exporter_MacB"/>
</dbReference>
<evidence type="ECO:0000256" key="2">
    <source>
        <dbReference type="ARBA" id="ARBA00022475"/>
    </source>
</evidence>
<reference evidence="11" key="1">
    <citation type="submission" date="2016-06" db="EMBL/GenBank/DDBJ databases">
        <authorList>
            <person name="Hehemann J.-H."/>
            <person name="Arevalo P."/>
            <person name="Datta M.S."/>
            <person name="Polz M.F."/>
        </authorList>
    </citation>
    <scope>NUCLEOTIDE SEQUENCE [LARGE SCALE GENOMIC DNA]</scope>
    <source>
        <strain evidence="11">9CSC122</strain>
    </source>
</reference>
<dbReference type="InterPro" id="IPR025857">
    <property type="entry name" value="MacB_PCD"/>
</dbReference>
<keyword evidence="2" id="KW-1003">Cell membrane</keyword>
<sequence length="403" mass="44230">MVNLLLQTWQTLLAHRMKSALAIIAISWGVLSVIVLMALGEGFYRYQTQSFAFFVNDTQFVFPARTSKTWQGLPSRRKINIEIDKVKLIQQAGFVKKYSAIYLKHATVSNTQGLRFGRSVSGVDSSYFPVTQIQLKPGSRNFSVMDMDDHTRVVIVGNRIAQIGGTQIGDQIKINGIPFFVIGLLSDEQGAVSFGESQHVFIPQTTYLDLWKDTPWQLVLKPFEGVEASSFRRDIVNFFAKQKHFDPSDKDALYMPDFSVGGNIVTNTLSGIQIFLTASGVMTMAVGALGVANIMFLSVTERTREVGVRLAIGATQGSIRSQFIIEGLILVGLGAIVGLITSFSVVSLLSRIDLPEWIGSPVITLSSIGMALVVTLMLAFLSSYFPAKRASRLTPVDALTSRA</sequence>
<feature type="domain" description="ABC3 transporter permease C-terminal" evidence="8">
    <location>
        <begin position="280"/>
        <end position="395"/>
    </location>
</feature>
<dbReference type="EMBL" id="MAJZ01000644">
    <property type="protein sequence ID" value="OCH74511.1"/>
    <property type="molecule type" value="Genomic_DNA"/>
</dbReference>
<evidence type="ECO:0000313" key="10">
    <source>
        <dbReference type="EMBL" id="OCH74511.1"/>
    </source>
</evidence>
<accession>A0A1B9QX69</accession>
<evidence type="ECO:0000256" key="3">
    <source>
        <dbReference type="ARBA" id="ARBA00022692"/>
    </source>
</evidence>
<evidence type="ECO:0000259" key="8">
    <source>
        <dbReference type="Pfam" id="PF02687"/>
    </source>
</evidence>
<evidence type="ECO:0000313" key="11">
    <source>
        <dbReference type="Proteomes" id="UP000093173"/>
    </source>
</evidence>
<keyword evidence="5 7" id="KW-0472">Membrane</keyword>
<name>A0A1B9QX69_9VIBR</name>
<feature type="transmembrane region" description="Helical" evidence="7">
    <location>
        <begin position="274"/>
        <end position="299"/>
    </location>
</feature>
<feature type="domain" description="MacB-like periplasmic core" evidence="9">
    <location>
        <begin position="19"/>
        <end position="235"/>
    </location>
</feature>
<dbReference type="PANTHER" id="PTHR30572:SF4">
    <property type="entry name" value="ABC TRANSPORTER PERMEASE YTRF"/>
    <property type="match status" value="1"/>
</dbReference>
<comment type="similarity">
    <text evidence="6">Belongs to the ABC-4 integral membrane protein family.</text>
</comment>
<feature type="transmembrane region" description="Helical" evidence="7">
    <location>
        <begin position="328"/>
        <end position="350"/>
    </location>
</feature>
<keyword evidence="11" id="KW-1185">Reference proteome</keyword>
<feature type="transmembrane region" description="Helical" evidence="7">
    <location>
        <begin position="362"/>
        <end position="385"/>
    </location>
</feature>
<gene>
    <name evidence="10" type="ORF">A6E14_12630</name>
</gene>
<organism evidence="10 11">
    <name type="scientific">Vibrio genomosp. F10</name>
    <dbReference type="NCBI Taxonomy" id="723171"/>
    <lineage>
        <taxon>Bacteria</taxon>
        <taxon>Pseudomonadati</taxon>
        <taxon>Pseudomonadota</taxon>
        <taxon>Gammaproteobacteria</taxon>
        <taxon>Vibrionales</taxon>
        <taxon>Vibrionaceae</taxon>
        <taxon>Vibrio</taxon>
    </lineage>
</organism>
<feature type="transmembrane region" description="Helical" evidence="7">
    <location>
        <begin position="20"/>
        <end position="40"/>
    </location>
</feature>
<evidence type="ECO:0000256" key="6">
    <source>
        <dbReference type="ARBA" id="ARBA00038076"/>
    </source>
</evidence>
<evidence type="ECO:0000256" key="1">
    <source>
        <dbReference type="ARBA" id="ARBA00004651"/>
    </source>
</evidence>